<dbReference type="InParanoid" id="G0QYT7"/>
<accession>G0QYT7</accession>
<feature type="transmembrane region" description="Helical" evidence="5">
    <location>
        <begin position="50"/>
        <end position="69"/>
    </location>
</feature>
<dbReference type="SUPFAM" id="SSF81324">
    <property type="entry name" value="Voltage-gated potassium channels"/>
    <property type="match status" value="1"/>
</dbReference>
<evidence type="ECO:0000256" key="4">
    <source>
        <dbReference type="ARBA" id="ARBA00023136"/>
    </source>
</evidence>
<feature type="domain" description="Ion transport" evidence="6">
    <location>
        <begin position="24"/>
        <end position="131"/>
    </location>
</feature>
<evidence type="ECO:0000256" key="1">
    <source>
        <dbReference type="ARBA" id="ARBA00004141"/>
    </source>
</evidence>
<evidence type="ECO:0000313" key="8">
    <source>
        <dbReference type="Proteomes" id="UP000008983"/>
    </source>
</evidence>
<dbReference type="STRING" id="857967.G0QYT7"/>
<dbReference type="GO" id="GO:0006816">
    <property type="term" value="P:calcium ion transport"/>
    <property type="evidence" value="ECO:0007669"/>
    <property type="project" value="InterPro"/>
</dbReference>
<dbReference type="InterPro" id="IPR015925">
    <property type="entry name" value="Ryanodine_IP3_receptor"/>
</dbReference>
<organism evidence="7 8">
    <name type="scientific">Ichthyophthirius multifiliis</name>
    <name type="common">White spot disease agent</name>
    <name type="synonym">Ich</name>
    <dbReference type="NCBI Taxonomy" id="5932"/>
    <lineage>
        <taxon>Eukaryota</taxon>
        <taxon>Sar</taxon>
        <taxon>Alveolata</taxon>
        <taxon>Ciliophora</taxon>
        <taxon>Intramacronucleata</taxon>
        <taxon>Oligohymenophorea</taxon>
        <taxon>Hymenostomatida</taxon>
        <taxon>Ophryoglenina</taxon>
        <taxon>Ichthyophthirius</taxon>
    </lineage>
</organism>
<dbReference type="GeneID" id="14905714"/>
<reference evidence="7 8" key="1">
    <citation type="submission" date="2011-07" db="EMBL/GenBank/DDBJ databases">
        <authorList>
            <person name="Coyne R."/>
            <person name="Brami D."/>
            <person name="Johnson J."/>
            <person name="Hostetler J."/>
            <person name="Hannick L."/>
            <person name="Clark T."/>
            <person name="Cassidy-Hanley D."/>
            <person name="Inman J."/>
        </authorList>
    </citation>
    <scope>NUCLEOTIDE SEQUENCE [LARGE SCALE GENOMIC DNA]</scope>
    <source>
        <strain evidence="7 8">G5</strain>
    </source>
</reference>
<dbReference type="GO" id="GO:0005216">
    <property type="term" value="F:monoatomic ion channel activity"/>
    <property type="evidence" value="ECO:0007669"/>
    <property type="project" value="InterPro"/>
</dbReference>
<evidence type="ECO:0000256" key="2">
    <source>
        <dbReference type="ARBA" id="ARBA00022692"/>
    </source>
</evidence>
<dbReference type="RefSeq" id="XP_004030848.1">
    <property type="nucleotide sequence ID" value="XM_004030800.1"/>
</dbReference>
<evidence type="ECO:0000256" key="5">
    <source>
        <dbReference type="SAM" id="Phobius"/>
    </source>
</evidence>
<dbReference type="PANTHER" id="PTHR45816:SF4">
    <property type="entry name" value="RYR_IP3R HOMOLOGY ASSOCIATED DOMAIN-CONTAINING PROTEIN"/>
    <property type="match status" value="1"/>
</dbReference>
<gene>
    <name evidence="7" type="ORF">IMG5_152130</name>
</gene>
<keyword evidence="8" id="KW-1185">Reference proteome</keyword>
<dbReference type="Proteomes" id="UP000008983">
    <property type="component" value="Unassembled WGS sequence"/>
</dbReference>
<dbReference type="OrthoDB" id="313236at2759"/>
<dbReference type="AlphaFoldDB" id="G0QYT7"/>
<sequence length="153" mass="17899">MYNLFFFVFSLVAFNSKGPLIYGLLLLDIIKRSSSLQNIIKSITRNLKNLFLFSYLGCIIMYIYGIWAYSSFKDYYDETHHAYSDSFILTVTSTIKESLRNGGGVSEALKPMAYSQEVQGYWELIKILQMEFWKKVGNTIFIFNTIYTIQYFI</sequence>
<comment type="subcellular location">
    <subcellularLocation>
        <location evidence="1">Membrane</location>
        <topology evidence="1">Multi-pass membrane protein</topology>
    </subcellularLocation>
</comment>
<dbReference type="EMBL" id="GL984126">
    <property type="protein sequence ID" value="EGR29612.1"/>
    <property type="molecule type" value="Genomic_DNA"/>
</dbReference>
<dbReference type="PANTHER" id="PTHR45816">
    <property type="entry name" value="MIR DOMAIN-CONTAINING PROTEIN"/>
    <property type="match status" value="1"/>
</dbReference>
<keyword evidence="4 5" id="KW-0472">Membrane</keyword>
<dbReference type="GO" id="GO:0016020">
    <property type="term" value="C:membrane"/>
    <property type="evidence" value="ECO:0007669"/>
    <property type="project" value="UniProtKB-SubCell"/>
</dbReference>
<keyword evidence="2 5" id="KW-0812">Transmembrane</keyword>
<name>G0QYT7_ICHMU</name>
<dbReference type="Pfam" id="PF00520">
    <property type="entry name" value="Ion_trans"/>
    <property type="match status" value="1"/>
</dbReference>
<evidence type="ECO:0000259" key="6">
    <source>
        <dbReference type="Pfam" id="PF00520"/>
    </source>
</evidence>
<protein>
    <recommendedName>
        <fullName evidence="6">Ion transport domain-containing protein</fullName>
    </recommendedName>
</protein>
<keyword evidence="3 5" id="KW-1133">Transmembrane helix</keyword>
<proteinExistence type="predicted"/>
<dbReference type="InterPro" id="IPR005821">
    <property type="entry name" value="Ion_trans_dom"/>
</dbReference>
<feature type="transmembrane region" description="Helical" evidence="5">
    <location>
        <begin position="6"/>
        <end position="30"/>
    </location>
</feature>
<evidence type="ECO:0000313" key="7">
    <source>
        <dbReference type="EMBL" id="EGR29612.1"/>
    </source>
</evidence>
<evidence type="ECO:0000256" key="3">
    <source>
        <dbReference type="ARBA" id="ARBA00022989"/>
    </source>
</evidence>